<accession>A0A0E9TIR1</accession>
<evidence type="ECO:0000313" key="1">
    <source>
        <dbReference type="EMBL" id="JAH52770.1"/>
    </source>
</evidence>
<protein>
    <submittedName>
        <fullName evidence="1">Uncharacterized protein</fullName>
    </submittedName>
</protein>
<proteinExistence type="predicted"/>
<reference evidence="1" key="2">
    <citation type="journal article" date="2015" name="Fish Shellfish Immunol.">
        <title>Early steps in the European eel (Anguilla anguilla)-Vibrio vulnificus interaction in the gills: Role of the RtxA13 toxin.</title>
        <authorList>
            <person name="Callol A."/>
            <person name="Pajuelo D."/>
            <person name="Ebbesson L."/>
            <person name="Teles M."/>
            <person name="MacKenzie S."/>
            <person name="Amaro C."/>
        </authorList>
    </citation>
    <scope>NUCLEOTIDE SEQUENCE</scope>
</reference>
<dbReference type="EMBL" id="GBXM01055807">
    <property type="protein sequence ID" value="JAH52770.1"/>
    <property type="molecule type" value="Transcribed_RNA"/>
</dbReference>
<organism evidence="1">
    <name type="scientific">Anguilla anguilla</name>
    <name type="common">European freshwater eel</name>
    <name type="synonym">Muraena anguilla</name>
    <dbReference type="NCBI Taxonomy" id="7936"/>
    <lineage>
        <taxon>Eukaryota</taxon>
        <taxon>Metazoa</taxon>
        <taxon>Chordata</taxon>
        <taxon>Craniata</taxon>
        <taxon>Vertebrata</taxon>
        <taxon>Euteleostomi</taxon>
        <taxon>Actinopterygii</taxon>
        <taxon>Neopterygii</taxon>
        <taxon>Teleostei</taxon>
        <taxon>Anguilliformes</taxon>
        <taxon>Anguillidae</taxon>
        <taxon>Anguilla</taxon>
    </lineage>
</organism>
<name>A0A0E9TIR1_ANGAN</name>
<dbReference type="EMBL" id="GBXM01052649">
    <property type="protein sequence ID" value="JAH55928.1"/>
    <property type="molecule type" value="Transcribed_RNA"/>
</dbReference>
<reference evidence="1" key="1">
    <citation type="submission" date="2014-11" db="EMBL/GenBank/DDBJ databases">
        <authorList>
            <person name="Amaro Gonzalez C."/>
        </authorList>
    </citation>
    <scope>NUCLEOTIDE SEQUENCE</scope>
</reference>
<sequence length="15" mass="1800">MFKIAYFTLNIPTLQ</sequence>